<evidence type="ECO:0000313" key="3">
    <source>
        <dbReference type="Proteomes" id="UP001151760"/>
    </source>
</evidence>
<dbReference type="PANTHER" id="PTHR46890">
    <property type="entry name" value="NON-LTR RETROLELEMENT REVERSE TRANSCRIPTASE-LIKE PROTEIN-RELATED"/>
    <property type="match status" value="1"/>
</dbReference>
<keyword evidence="2" id="KW-0548">Nucleotidyltransferase</keyword>
<keyword evidence="3" id="KW-1185">Reference proteome</keyword>
<keyword evidence="2" id="KW-0808">Transferase</keyword>
<dbReference type="EMBL" id="BQNB010012294">
    <property type="protein sequence ID" value="GJT01740.1"/>
    <property type="molecule type" value="Genomic_DNA"/>
</dbReference>
<dbReference type="CDD" id="cd01650">
    <property type="entry name" value="RT_nLTR_like"/>
    <property type="match status" value="1"/>
</dbReference>
<reference evidence="2" key="1">
    <citation type="journal article" date="2022" name="Int. J. Mol. Sci.">
        <title>Draft Genome of Tanacetum Coccineum: Genomic Comparison of Closely Related Tanacetum-Family Plants.</title>
        <authorList>
            <person name="Yamashiro T."/>
            <person name="Shiraishi A."/>
            <person name="Nakayama K."/>
            <person name="Satake H."/>
        </authorList>
    </citation>
    <scope>NUCLEOTIDE SEQUENCE</scope>
</reference>
<protein>
    <submittedName>
        <fullName evidence="2">RNA-directed DNA polymerase, eukaryota, reverse transcriptase zinc-binding domain protein</fullName>
    </submittedName>
</protein>
<sequence length="446" mass="50535">MIYGIMKEGVWISDPSQIKEEFLNFFKEKFKNHDLNVDFPPFAISSGLCALDRDSLETPVSLDEVKNAVNIFLDTGSLPHGFNSSFFTLIPKVSNPIFIKDFRPISLIGVHYKIIAKILANRLAKVVDKIVSHEQSAFIAGCQIHDDPLILSDIVERFKKKKKKLLIFKVDFEKAFDSVSWKYLDFVLLNLGFGSKWRSWIRACLSSSRASVLVNGSPTSEFSIKRGLRQGDLLSPFLFILVMEGLHNALSTVVSSGPIRGVKFGSHELTISYLFYVDDKSNVYGIGVSDFDDSSMTSNSGCASRSFPFTYLGLPIGSNMSLKSSWQVVARREKDYLIIDRIDHGQWRWNWSRPILGSQNSVDLLDMLFEISSAEINEAISCPSCNGNVESSSHIFFECNITTDIWMLVRKWCDISFPPITSYEDWKVALEVSQQHYFPFTPDEEK</sequence>
<keyword evidence="2" id="KW-0695">RNA-directed DNA polymerase</keyword>
<dbReference type="Proteomes" id="UP001151760">
    <property type="component" value="Unassembled WGS sequence"/>
</dbReference>
<dbReference type="InterPro" id="IPR043502">
    <property type="entry name" value="DNA/RNA_pol_sf"/>
</dbReference>
<evidence type="ECO:0000259" key="1">
    <source>
        <dbReference type="PROSITE" id="PS50878"/>
    </source>
</evidence>
<accession>A0ABQ5AGF4</accession>
<comment type="caution">
    <text evidence="2">The sequence shown here is derived from an EMBL/GenBank/DDBJ whole genome shotgun (WGS) entry which is preliminary data.</text>
</comment>
<dbReference type="Pfam" id="PF00078">
    <property type="entry name" value="RVT_1"/>
    <property type="match status" value="1"/>
</dbReference>
<organism evidence="2 3">
    <name type="scientific">Tanacetum coccineum</name>
    <dbReference type="NCBI Taxonomy" id="301880"/>
    <lineage>
        <taxon>Eukaryota</taxon>
        <taxon>Viridiplantae</taxon>
        <taxon>Streptophyta</taxon>
        <taxon>Embryophyta</taxon>
        <taxon>Tracheophyta</taxon>
        <taxon>Spermatophyta</taxon>
        <taxon>Magnoliopsida</taxon>
        <taxon>eudicotyledons</taxon>
        <taxon>Gunneridae</taxon>
        <taxon>Pentapetalae</taxon>
        <taxon>asterids</taxon>
        <taxon>campanulids</taxon>
        <taxon>Asterales</taxon>
        <taxon>Asteraceae</taxon>
        <taxon>Asteroideae</taxon>
        <taxon>Anthemideae</taxon>
        <taxon>Anthemidinae</taxon>
        <taxon>Tanacetum</taxon>
    </lineage>
</organism>
<dbReference type="InterPro" id="IPR000477">
    <property type="entry name" value="RT_dom"/>
</dbReference>
<name>A0ABQ5AGF4_9ASTR</name>
<evidence type="ECO:0000313" key="2">
    <source>
        <dbReference type="EMBL" id="GJT01740.1"/>
    </source>
</evidence>
<dbReference type="InterPro" id="IPR052343">
    <property type="entry name" value="Retrotransposon-Effector_Assoc"/>
</dbReference>
<reference evidence="2" key="2">
    <citation type="submission" date="2022-01" db="EMBL/GenBank/DDBJ databases">
        <authorList>
            <person name="Yamashiro T."/>
            <person name="Shiraishi A."/>
            <person name="Satake H."/>
            <person name="Nakayama K."/>
        </authorList>
    </citation>
    <scope>NUCLEOTIDE SEQUENCE</scope>
</reference>
<dbReference type="SUPFAM" id="SSF56672">
    <property type="entry name" value="DNA/RNA polymerases"/>
    <property type="match status" value="1"/>
</dbReference>
<dbReference type="PANTHER" id="PTHR46890:SF50">
    <property type="entry name" value="RNA-DIRECTED DNA POLYMERASE, EUKARYOTA, REVERSE TRANSCRIPTASE ZINC-BINDING DOMAIN PROTEIN-RELATED"/>
    <property type="match status" value="1"/>
</dbReference>
<dbReference type="GO" id="GO:0003964">
    <property type="term" value="F:RNA-directed DNA polymerase activity"/>
    <property type="evidence" value="ECO:0007669"/>
    <property type="project" value="UniProtKB-KW"/>
</dbReference>
<dbReference type="PROSITE" id="PS50878">
    <property type="entry name" value="RT_POL"/>
    <property type="match status" value="1"/>
</dbReference>
<gene>
    <name evidence="2" type="ORF">Tco_0822909</name>
</gene>
<proteinExistence type="predicted"/>
<feature type="domain" description="Reverse transcriptase" evidence="1">
    <location>
        <begin position="71"/>
        <end position="316"/>
    </location>
</feature>